<evidence type="ECO:0000256" key="1">
    <source>
        <dbReference type="ARBA" id="ARBA00001971"/>
    </source>
</evidence>
<reference evidence="8 9" key="1">
    <citation type="journal article" date="2023" name="G3 (Bethesda)">
        <title>A chromosome-level genome assembly of Zasmidium syzygii isolated from banana leaves.</title>
        <authorList>
            <person name="van Westerhoven A.C."/>
            <person name="Mehrabi R."/>
            <person name="Talebi R."/>
            <person name="Steentjes M.B.F."/>
            <person name="Corcolon B."/>
            <person name="Chong P.A."/>
            <person name="Kema G.H.J."/>
            <person name="Seidl M.F."/>
        </authorList>
    </citation>
    <scope>NUCLEOTIDE SEQUENCE [LARGE SCALE GENOMIC DNA]</scope>
    <source>
        <strain evidence="8 9">P124</strain>
    </source>
</reference>
<comment type="cofactor">
    <cofactor evidence="1">
        <name>heme</name>
        <dbReference type="ChEBI" id="CHEBI:30413"/>
    </cofactor>
</comment>
<evidence type="ECO:0000256" key="6">
    <source>
        <dbReference type="ARBA" id="ARBA00023033"/>
    </source>
</evidence>
<dbReference type="Proteomes" id="UP001305779">
    <property type="component" value="Unassembled WGS sequence"/>
</dbReference>
<dbReference type="Pfam" id="PF00067">
    <property type="entry name" value="p450"/>
    <property type="match status" value="1"/>
</dbReference>
<evidence type="ECO:0000313" key="9">
    <source>
        <dbReference type="Proteomes" id="UP001305779"/>
    </source>
</evidence>
<dbReference type="PRINTS" id="PR00385">
    <property type="entry name" value="P450"/>
</dbReference>
<keyword evidence="9" id="KW-1185">Reference proteome</keyword>
<proteinExistence type="inferred from homology"/>
<sequence length="546" mass="61471">MADFLWALSLGLGIAGQLLFFHRYETHNHIHRIVAGIIATIAVATLLVSRTTHASFIFAATTTLVHAAVFAAGAIGSTLIYRLFFNPLNRFPGPFAARLSDFYIAFTVRGKLNQYHKLYELHQKYGRIVRRGATELSIVDPDFVEPSYNSQTRVTKGPWYDMESPPALLAERVKAQHDRRRKLWIPAFSDKALREYEPRIQSFNNKFLARLEELKGKPMDVSEWFKLYAFDVMGSLAFGKNYRMLDFGEKHHALGLLTEGMAPLGLTMPVWFVKLLKSIPGDALGVKKFNNFCNDEIEDAVRNNFFSDSSEKDAVSGGGSTVTSWLYSAYKDSPNPGRNPYYQADARLLIVAGADTTAVTFAYMFYELAKHPEDVEMIRNELKQCVKGDFSDVDIRHCEHLNATINETLRLHSPGPSGAFRLTPPEGLRVGETFIPGGTAYNIPFHVVARDESIYEQASSFVPERWYSKPDMVKYKGAFVPFLIGSYNCIGKNVAMMELRTLTAKILLEYDVSFAPGEDGSRLENESKDHFTMSLAPLDLVFTQVK</sequence>
<dbReference type="InterPro" id="IPR001128">
    <property type="entry name" value="Cyt_P450"/>
</dbReference>
<dbReference type="PANTHER" id="PTHR24305">
    <property type="entry name" value="CYTOCHROME P450"/>
    <property type="match status" value="1"/>
</dbReference>
<dbReference type="PRINTS" id="PR00463">
    <property type="entry name" value="EP450I"/>
</dbReference>
<dbReference type="EMBL" id="JAXOVC010000013">
    <property type="protein sequence ID" value="KAK4494675.1"/>
    <property type="molecule type" value="Genomic_DNA"/>
</dbReference>
<comment type="similarity">
    <text evidence="2">Belongs to the cytochrome P450 family.</text>
</comment>
<organism evidence="8 9">
    <name type="scientific">Zasmidium cellare</name>
    <name type="common">Wine cellar mold</name>
    <name type="synonym">Racodium cellare</name>
    <dbReference type="NCBI Taxonomy" id="395010"/>
    <lineage>
        <taxon>Eukaryota</taxon>
        <taxon>Fungi</taxon>
        <taxon>Dikarya</taxon>
        <taxon>Ascomycota</taxon>
        <taxon>Pezizomycotina</taxon>
        <taxon>Dothideomycetes</taxon>
        <taxon>Dothideomycetidae</taxon>
        <taxon>Mycosphaerellales</taxon>
        <taxon>Mycosphaerellaceae</taxon>
        <taxon>Zasmidium</taxon>
    </lineage>
</organism>
<keyword evidence="5" id="KW-0408">Iron</keyword>
<evidence type="ECO:0000256" key="4">
    <source>
        <dbReference type="ARBA" id="ARBA00023002"/>
    </source>
</evidence>
<keyword evidence="3" id="KW-0479">Metal-binding</keyword>
<dbReference type="PANTHER" id="PTHR24305:SF187">
    <property type="entry name" value="P450, PUTATIVE (EUROFUNG)-RELATED"/>
    <property type="match status" value="1"/>
</dbReference>
<evidence type="ECO:0000256" key="5">
    <source>
        <dbReference type="ARBA" id="ARBA00023004"/>
    </source>
</evidence>
<keyword evidence="6" id="KW-0503">Monooxygenase</keyword>
<accession>A0ABR0DZU9</accession>
<dbReference type="InterPro" id="IPR036396">
    <property type="entry name" value="Cyt_P450_sf"/>
</dbReference>
<feature type="transmembrane region" description="Helical" evidence="7">
    <location>
        <begin position="30"/>
        <end position="49"/>
    </location>
</feature>
<evidence type="ECO:0008006" key="10">
    <source>
        <dbReference type="Google" id="ProtNLM"/>
    </source>
</evidence>
<dbReference type="CDD" id="cd11061">
    <property type="entry name" value="CYP67-like"/>
    <property type="match status" value="1"/>
</dbReference>
<protein>
    <recommendedName>
        <fullName evidence="10">Cytochrome P450</fullName>
    </recommendedName>
</protein>
<evidence type="ECO:0000256" key="3">
    <source>
        <dbReference type="ARBA" id="ARBA00022723"/>
    </source>
</evidence>
<comment type="caution">
    <text evidence="8">The sequence shown here is derived from an EMBL/GenBank/DDBJ whole genome shotgun (WGS) entry which is preliminary data.</text>
</comment>
<keyword evidence="4" id="KW-0560">Oxidoreductase</keyword>
<keyword evidence="7" id="KW-1133">Transmembrane helix</keyword>
<dbReference type="InterPro" id="IPR002401">
    <property type="entry name" value="Cyt_P450_E_grp-I"/>
</dbReference>
<dbReference type="InterPro" id="IPR050121">
    <property type="entry name" value="Cytochrome_P450_monoxygenase"/>
</dbReference>
<dbReference type="Gene3D" id="1.10.630.10">
    <property type="entry name" value="Cytochrome P450"/>
    <property type="match status" value="1"/>
</dbReference>
<gene>
    <name evidence="8" type="ORF">PRZ48_014031</name>
</gene>
<name>A0ABR0DZU9_ZASCE</name>
<feature type="transmembrane region" description="Helical" evidence="7">
    <location>
        <begin position="56"/>
        <end position="84"/>
    </location>
</feature>
<evidence type="ECO:0000256" key="7">
    <source>
        <dbReference type="SAM" id="Phobius"/>
    </source>
</evidence>
<evidence type="ECO:0000313" key="8">
    <source>
        <dbReference type="EMBL" id="KAK4494675.1"/>
    </source>
</evidence>
<dbReference type="SUPFAM" id="SSF48264">
    <property type="entry name" value="Cytochrome P450"/>
    <property type="match status" value="1"/>
</dbReference>
<evidence type="ECO:0000256" key="2">
    <source>
        <dbReference type="ARBA" id="ARBA00010617"/>
    </source>
</evidence>
<keyword evidence="7" id="KW-0472">Membrane</keyword>
<keyword evidence="7" id="KW-0812">Transmembrane</keyword>